<gene>
    <name evidence="2" type="ORF">SAMN05443551_2008</name>
</gene>
<reference evidence="2 3" key="1">
    <citation type="submission" date="2016-11" db="EMBL/GenBank/DDBJ databases">
        <authorList>
            <person name="Jaros S."/>
            <person name="Januszkiewicz K."/>
            <person name="Wedrychowicz H."/>
        </authorList>
    </citation>
    <scope>NUCLEOTIDE SEQUENCE [LARGE SCALE GENOMIC DNA]</scope>
    <source>
        <strain evidence="2 3">DSM 29431</strain>
    </source>
</reference>
<dbReference type="AlphaFoldDB" id="A0A1M5S553"/>
<accession>A0A1M5S553</accession>
<evidence type="ECO:0000259" key="1">
    <source>
        <dbReference type="PROSITE" id="PS50268"/>
    </source>
</evidence>
<sequence>MTTFDAGLVEFLLENLTYKHPGTGDYAFYFSGLLTTPSSGSTLEITNDAPQLDATASANLRPTGIAVNVFDTAELSDNDQTLLLQLDITSSVMDDALSIADRLPWRDGFLVRNGDTLVNDATGRVVFTITGEGTASLRLTGVRQDFGFVDEIDVRPVRMVPTDDAGSAALRGLLLTPGSEGERTVTVTARDSDNVSSSFDFAVTATSNLAPTLTGLPTELFGLTQVTAPLDLAAIDIEGDDATEILTLTLTPDLGYASATSGGGVTVAKNSMLVRSSVSLTGTADALDAFLDAGGVSFQPFTSSDTDLGTIAVTLSDGAFIVDAGMIAITASDTPPAFSSPRSFEVREGVLTIADLSAVDNADTEGARLVYTIDTATTDADVFDIDPVTGLLSFCTARDFEAPADFDGDNRYFVGIRVTDSSGLFAQPLFSITVTDDPAPVAEDDAIALSKSETREIDVLDNDSDGEGPVTFASLDLTGTQGDVTDLGNGRVQYDTGTAFAGLADGATATDSFAYTIRESNGETATGVVNVTISGAPPNLPPTLALTPVTLSLPKTRT</sequence>
<dbReference type="InterPro" id="IPR015919">
    <property type="entry name" value="Cadherin-like_sf"/>
</dbReference>
<dbReference type="EMBL" id="FQXC01000002">
    <property type="protein sequence ID" value="SHH33599.1"/>
    <property type="molecule type" value="Genomic_DNA"/>
</dbReference>
<dbReference type="PROSITE" id="PS50268">
    <property type="entry name" value="CADHERIN_2"/>
    <property type="match status" value="1"/>
</dbReference>
<name>A0A1M5S553_9RHOB</name>
<evidence type="ECO:0000313" key="2">
    <source>
        <dbReference type="EMBL" id="SHH33599.1"/>
    </source>
</evidence>
<dbReference type="SUPFAM" id="SSF49313">
    <property type="entry name" value="Cadherin-like"/>
    <property type="match status" value="1"/>
</dbReference>
<dbReference type="Proteomes" id="UP000184221">
    <property type="component" value="Unassembled WGS sequence"/>
</dbReference>
<protein>
    <recommendedName>
        <fullName evidence="1">Cadherin domain-containing protein</fullName>
    </recommendedName>
</protein>
<feature type="domain" description="Cadherin" evidence="1">
    <location>
        <begin position="338"/>
        <end position="471"/>
    </location>
</feature>
<dbReference type="GO" id="GO:0016020">
    <property type="term" value="C:membrane"/>
    <property type="evidence" value="ECO:0007669"/>
    <property type="project" value="InterPro"/>
</dbReference>
<dbReference type="OrthoDB" id="9773411at2"/>
<organism evidence="2 3">
    <name type="scientific">Marivita hallyeonensis</name>
    <dbReference type="NCBI Taxonomy" id="996342"/>
    <lineage>
        <taxon>Bacteria</taxon>
        <taxon>Pseudomonadati</taxon>
        <taxon>Pseudomonadota</taxon>
        <taxon>Alphaproteobacteria</taxon>
        <taxon>Rhodobacterales</taxon>
        <taxon>Roseobacteraceae</taxon>
        <taxon>Marivita</taxon>
    </lineage>
</organism>
<proteinExistence type="predicted"/>
<dbReference type="Gene3D" id="2.60.40.60">
    <property type="entry name" value="Cadherins"/>
    <property type="match status" value="1"/>
</dbReference>
<dbReference type="GO" id="GO:0005509">
    <property type="term" value="F:calcium ion binding"/>
    <property type="evidence" value="ECO:0007669"/>
    <property type="project" value="InterPro"/>
</dbReference>
<keyword evidence="3" id="KW-1185">Reference proteome</keyword>
<dbReference type="InterPro" id="IPR002126">
    <property type="entry name" value="Cadherin-like_dom"/>
</dbReference>
<dbReference type="GO" id="GO:0007156">
    <property type="term" value="P:homophilic cell adhesion via plasma membrane adhesion molecules"/>
    <property type="evidence" value="ECO:0007669"/>
    <property type="project" value="InterPro"/>
</dbReference>
<evidence type="ECO:0000313" key="3">
    <source>
        <dbReference type="Proteomes" id="UP000184221"/>
    </source>
</evidence>
<dbReference type="RefSeq" id="WP_072777320.1">
    <property type="nucleotide sequence ID" value="NZ_FQXC01000002.1"/>
</dbReference>
<dbReference type="Pfam" id="PF17963">
    <property type="entry name" value="Big_9"/>
    <property type="match status" value="1"/>
</dbReference>
<dbReference type="CDD" id="cd11304">
    <property type="entry name" value="Cadherin_repeat"/>
    <property type="match status" value="1"/>
</dbReference>
<dbReference type="STRING" id="996342.SAMN05443551_2008"/>